<dbReference type="Proteomes" id="UP001140258">
    <property type="component" value="Unassembled WGS sequence"/>
</dbReference>
<dbReference type="InterPro" id="IPR005835">
    <property type="entry name" value="NTP_transferase_dom"/>
</dbReference>
<dbReference type="InterPro" id="IPR053669">
    <property type="entry name" value="AdoCbi-P_Guanylyltransferase"/>
</dbReference>
<comment type="caution">
    <text evidence="3">The sequence shown here is derived from an EMBL/GenBank/DDBJ whole genome shotgun (WGS) entry which is preliminary data.</text>
</comment>
<dbReference type="NCBIfam" id="NF045495">
    <property type="entry name" value="AdoCbiPCobY_Meth"/>
    <property type="match status" value="1"/>
</dbReference>
<gene>
    <name evidence="3" type="ORF">M2325_000392</name>
</gene>
<dbReference type="InterPro" id="IPR029044">
    <property type="entry name" value="Nucleotide-diphossugar_trans"/>
</dbReference>
<evidence type="ECO:0000256" key="1">
    <source>
        <dbReference type="ARBA" id="ARBA00022679"/>
    </source>
</evidence>
<dbReference type="EMBL" id="JANUCQ010000001">
    <property type="protein sequence ID" value="MCS3921719.1"/>
    <property type="molecule type" value="Genomic_DNA"/>
</dbReference>
<sequence length="206" mass="23251">MDSLIMAGGKGTRLNLNIEKPLLEINGIRIIDDMIKNLLNSEIENIYIAVSPNTPETKKHILENLESYSKYLEDSKTTSDAKIFIIETSGKDYVHDLGECIPYFKSSFLTLSGDLVNVKSKTINTIIRYYSNICKKNNDIEALCVVTPIEDYPATPTINFEGYVPLGINIVSPNEKYQKEELFVLKEPILNVNTIEDLTIVIEDNL</sequence>
<evidence type="ECO:0000313" key="3">
    <source>
        <dbReference type="EMBL" id="MCS3921719.1"/>
    </source>
</evidence>
<dbReference type="RefSeq" id="WP_259050676.1">
    <property type="nucleotide sequence ID" value="NZ_JANUCQ010000001.1"/>
</dbReference>
<dbReference type="Gene3D" id="3.90.550.10">
    <property type="entry name" value="Spore Coat Polysaccharide Biosynthesis Protein SpsA, Chain A"/>
    <property type="match status" value="1"/>
</dbReference>
<evidence type="ECO:0000313" key="4">
    <source>
        <dbReference type="Proteomes" id="UP001140258"/>
    </source>
</evidence>
<dbReference type="PANTHER" id="PTHR19136:SF86">
    <property type="entry name" value="ADENOSYLCOBINAMIDE-PHOSPHATE GUANYLYLTRANSFERASE"/>
    <property type="match status" value="1"/>
</dbReference>
<accession>A0ABT2EUT8</accession>
<reference evidence="3" key="1">
    <citation type="submission" date="2022-08" db="EMBL/GenBank/DDBJ databases">
        <title>Genomic Encyclopedia of Type Strains, Phase V (KMG-V): Genome sequencing to study the core and pangenomes of soil and plant-associated prokaryotes.</title>
        <authorList>
            <person name="Whitman W."/>
        </authorList>
    </citation>
    <scope>NUCLEOTIDE SEQUENCE</scope>
    <source>
        <strain evidence="3">PS</strain>
    </source>
</reference>
<organism evidence="3 4">
    <name type="scientific">Methanococcus voltae PS</name>
    <dbReference type="NCBI Taxonomy" id="523842"/>
    <lineage>
        <taxon>Archaea</taxon>
        <taxon>Methanobacteriati</taxon>
        <taxon>Methanobacteriota</taxon>
        <taxon>Methanomada group</taxon>
        <taxon>Methanococci</taxon>
        <taxon>Methanococcales</taxon>
        <taxon>Methanococcaceae</taxon>
        <taxon>Methanococcus</taxon>
    </lineage>
</organism>
<dbReference type="SUPFAM" id="SSF53448">
    <property type="entry name" value="Nucleotide-diphospho-sugar transferases"/>
    <property type="match status" value="1"/>
</dbReference>
<keyword evidence="3" id="KW-0548">Nucleotidyltransferase</keyword>
<dbReference type="GO" id="GO:0008820">
    <property type="term" value="F:cobinamide phosphate guanylyltransferase activity"/>
    <property type="evidence" value="ECO:0007669"/>
    <property type="project" value="UniProtKB-EC"/>
</dbReference>
<name>A0ABT2EUT8_METVO</name>
<keyword evidence="4" id="KW-1185">Reference proteome</keyword>
<dbReference type="EC" id="2.7.7.62" evidence="3"/>
<evidence type="ECO:0000259" key="2">
    <source>
        <dbReference type="Pfam" id="PF00483"/>
    </source>
</evidence>
<proteinExistence type="predicted"/>
<protein>
    <submittedName>
        <fullName evidence="3">Adenosylcobinamide-phosphate guanylyltransferase</fullName>
        <ecNumber evidence="3">2.7.7.62</ecNumber>
    </submittedName>
</protein>
<keyword evidence="1 3" id="KW-0808">Transferase</keyword>
<dbReference type="Pfam" id="PF00483">
    <property type="entry name" value="NTP_transferase"/>
    <property type="match status" value="1"/>
</dbReference>
<feature type="domain" description="Nucleotidyl transferase" evidence="2">
    <location>
        <begin position="4"/>
        <end position="150"/>
    </location>
</feature>
<dbReference type="PANTHER" id="PTHR19136">
    <property type="entry name" value="MOLYBDENUM COFACTOR GUANYLYLTRANSFERASE"/>
    <property type="match status" value="1"/>
</dbReference>